<reference evidence="2" key="1">
    <citation type="submission" date="2016-10" db="EMBL/GenBank/DDBJ databases">
        <authorList>
            <person name="Varghese N."/>
            <person name="Submissions S."/>
        </authorList>
    </citation>
    <scope>NUCLEOTIDE SEQUENCE [LARGE SCALE GENOMIC DNA]</scope>
    <source>
        <strain evidence="2">CGMCC 1.10784</strain>
    </source>
</reference>
<dbReference type="OrthoDB" id="2679154at2"/>
<dbReference type="EMBL" id="FOMT01000005">
    <property type="protein sequence ID" value="SFF10307.1"/>
    <property type="molecule type" value="Genomic_DNA"/>
</dbReference>
<dbReference type="STRING" id="1045775.SAMN05216378_5126"/>
<dbReference type="Proteomes" id="UP000198855">
    <property type="component" value="Unassembled WGS sequence"/>
</dbReference>
<evidence type="ECO:0000313" key="1">
    <source>
        <dbReference type="EMBL" id="SFF10307.1"/>
    </source>
</evidence>
<proteinExistence type="predicted"/>
<keyword evidence="2" id="KW-1185">Reference proteome</keyword>
<protein>
    <submittedName>
        <fullName evidence="1">Uncharacterized protein</fullName>
    </submittedName>
</protein>
<name>A0A1I2FZS3_9BACL</name>
<gene>
    <name evidence="1" type="ORF">SAMN05216378_5126</name>
</gene>
<dbReference type="AlphaFoldDB" id="A0A1I2FZS3"/>
<organism evidence="1 2">
    <name type="scientific">Paenibacillus catalpae</name>
    <dbReference type="NCBI Taxonomy" id="1045775"/>
    <lineage>
        <taxon>Bacteria</taxon>
        <taxon>Bacillati</taxon>
        <taxon>Bacillota</taxon>
        <taxon>Bacilli</taxon>
        <taxon>Bacillales</taxon>
        <taxon>Paenibacillaceae</taxon>
        <taxon>Paenibacillus</taxon>
    </lineage>
</organism>
<accession>A0A1I2FZS3</accession>
<dbReference type="RefSeq" id="WP_091189240.1">
    <property type="nucleotide sequence ID" value="NZ_FOMT01000005.1"/>
</dbReference>
<sequence>MNKSCENFRYLEKGWPRRDLTFKFYTDGTLTIIDNRAEEVISPNDLKGDSMDFYVRRRIAFIKNKLTAAQQKYA</sequence>
<evidence type="ECO:0000313" key="2">
    <source>
        <dbReference type="Proteomes" id="UP000198855"/>
    </source>
</evidence>